<feature type="transmembrane region" description="Helical" evidence="10">
    <location>
        <begin position="129"/>
        <end position="152"/>
    </location>
</feature>
<keyword evidence="2 8" id="KW-0813">Transport</keyword>
<sequence>MNDPGLDQPIAESAEKVQEERQEEDEIEKEEEQAFLDPSRWWFASTAFPLLAGTFGPMASAFNICALIEHWRVSIPPGFGANESHGDDVKDPKWLLAVNGLSLGFALIANFALLLNMARRLVFSIAQPITIISWYLASILLIGDLTAIIHIVKVPGERRALTQAFYYAIFACVIYFIIASLMVYTVYGAWRGHYSKEFKLSMSQRTLMLQTISFMVYMVGGAGVYAKIEGWMFLDALYFTNYTLLTIGIGDYAPSTHLGRGLLFPYAIGGIVILGLVVGSIRSLVLERGKKKLGSRMVEKKREEHLKKMLKKGKMHKLTPIESKQQADEVGMSERDRRQEEFNLMRQIQDEASTRQKWQALLVSGSAWFFLWFIGALIFYFAEHEQGWSYFGSLYFAYTTLLTIGYGDYKPFSNSGKAFFVFWSLLAVPTLTILISNMGDTVVKGIRDLTLYLGEITVLPGEDSFRSRVKQIIAQGNRGKLFGDETEISDPPPGLLGSEKEIDAEQAHSHPGGAQGRGADFLAGEVQDEELKEAGEAKAKGDKLGETIHEYHYLLVKEFRNVMKHLNESPPRKYTYDEWEWFLKLLGEDESKSASHRPAPVEVKNDLSKEPDIQQATNGDDDQVRQWSWIGNRSPLMGETEEAEWVLERLSMTLEKELKKQNEAKREDGKKDPGSADVASNVMKSHSSSGNSNTAGEGRKGSTSADAEGKNK</sequence>
<keyword evidence="13" id="KW-1185">Reference proteome</keyword>
<comment type="caution">
    <text evidence="12">The sequence shown here is derived from an EMBL/GenBank/DDBJ whole genome shotgun (WGS) entry which is preliminary data.</text>
</comment>
<dbReference type="FunFam" id="1.10.287.70:FF:000170">
    <property type="entry name" value="Outward-rectifier potassium channel TOK1"/>
    <property type="match status" value="1"/>
</dbReference>
<dbReference type="PANTHER" id="PTHR11003:SF301">
    <property type="entry name" value="POTASSIUM CHANNEL PROTEIN"/>
    <property type="match status" value="1"/>
</dbReference>
<evidence type="ECO:0000256" key="3">
    <source>
        <dbReference type="ARBA" id="ARBA00022692"/>
    </source>
</evidence>
<evidence type="ECO:0000256" key="7">
    <source>
        <dbReference type="ARBA" id="ARBA00023303"/>
    </source>
</evidence>
<evidence type="ECO:0000256" key="2">
    <source>
        <dbReference type="ARBA" id="ARBA00022448"/>
    </source>
</evidence>
<dbReference type="EMBL" id="JASNWA010000007">
    <property type="protein sequence ID" value="KAK3172466.1"/>
    <property type="molecule type" value="Genomic_DNA"/>
</dbReference>
<evidence type="ECO:0000313" key="12">
    <source>
        <dbReference type="EMBL" id="KAK3172466.1"/>
    </source>
</evidence>
<keyword evidence="4 10" id="KW-1133">Transmembrane helix</keyword>
<dbReference type="GO" id="GO:0030322">
    <property type="term" value="P:stabilization of membrane potential"/>
    <property type="evidence" value="ECO:0007669"/>
    <property type="project" value="TreeGrafter"/>
</dbReference>
<dbReference type="SUPFAM" id="SSF81324">
    <property type="entry name" value="Voltage-gated potassium channels"/>
    <property type="match status" value="2"/>
</dbReference>
<dbReference type="Proteomes" id="UP001276659">
    <property type="component" value="Unassembled WGS sequence"/>
</dbReference>
<evidence type="ECO:0000256" key="8">
    <source>
        <dbReference type="RuleBase" id="RU003857"/>
    </source>
</evidence>
<dbReference type="InterPro" id="IPR013099">
    <property type="entry name" value="K_chnl_dom"/>
</dbReference>
<dbReference type="Pfam" id="PF07885">
    <property type="entry name" value="Ion_trans_2"/>
    <property type="match status" value="2"/>
</dbReference>
<evidence type="ECO:0000256" key="9">
    <source>
        <dbReference type="SAM" id="MobiDB-lite"/>
    </source>
</evidence>
<comment type="subcellular location">
    <subcellularLocation>
        <location evidence="1">Membrane</location>
        <topology evidence="1">Multi-pass membrane protein</topology>
    </subcellularLocation>
</comment>
<dbReference type="InterPro" id="IPR003280">
    <property type="entry name" value="2pore_dom_K_chnl"/>
</dbReference>
<dbReference type="GO" id="GO:0005886">
    <property type="term" value="C:plasma membrane"/>
    <property type="evidence" value="ECO:0007669"/>
    <property type="project" value="TreeGrafter"/>
</dbReference>
<keyword evidence="6 10" id="KW-0472">Membrane</keyword>
<evidence type="ECO:0000256" key="1">
    <source>
        <dbReference type="ARBA" id="ARBA00004141"/>
    </source>
</evidence>
<reference evidence="12" key="1">
    <citation type="submission" date="2022-11" db="EMBL/GenBank/DDBJ databases">
        <title>Chromosomal genome sequence assembly and mating type (MAT) locus characterization of the leprose asexual lichenized fungus Lepraria neglecta (Nyl.) Erichsen.</title>
        <authorList>
            <person name="Allen J.L."/>
            <person name="Pfeffer B."/>
        </authorList>
    </citation>
    <scope>NUCLEOTIDE SEQUENCE</scope>
    <source>
        <strain evidence="12">Allen 5258</strain>
    </source>
</reference>
<dbReference type="PANTHER" id="PTHR11003">
    <property type="entry name" value="POTASSIUM CHANNEL, SUBFAMILY K"/>
    <property type="match status" value="1"/>
</dbReference>
<evidence type="ECO:0000256" key="4">
    <source>
        <dbReference type="ARBA" id="ARBA00022989"/>
    </source>
</evidence>
<evidence type="ECO:0000313" key="13">
    <source>
        <dbReference type="Proteomes" id="UP001276659"/>
    </source>
</evidence>
<evidence type="ECO:0000259" key="11">
    <source>
        <dbReference type="Pfam" id="PF07885"/>
    </source>
</evidence>
<keyword evidence="3 8" id="KW-0812">Transmembrane</keyword>
<comment type="similarity">
    <text evidence="8">Belongs to the two pore domain potassium channel (TC 1.A.1.8) family.</text>
</comment>
<feature type="transmembrane region" description="Helical" evidence="10">
    <location>
        <begin position="388"/>
        <end position="406"/>
    </location>
</feature>
<feature type="compositionally biased region" description="Basic and acidic residues" evidence="9">
    <location>
        <begin position="603"/>
        <end position="612"/>
    </location>
</feature>
<feature type="region of interest" description="Disordered" evidence="9">
    <location>
        <begin position="658"/>
        <end position="712"/>
    </location>
</feature>
<evidence type="ECO:0000256" key="5">
    <source>
        <dbReference type="ARBA" id="ARBA00023065"/>
    </source>
</evidence>
<dbReference type="Gene3D" id="1.10.287.70">
    <property type="match status" value="2"/>
</dbReference>
<feature type="region of interest" description="Disordered" evidence="9">
    <location>
        <begin position="590"/>
        <end position="624"/>
    </location>
</feature>
<name>A0AAE0DK16_9LECA</name>
<gene>
    <name evidence="12" type="ORF">OEA41_005788</name>
</gene>
<feature type="transmembrane region" description="Helical" evidence="10">
    <location>
        <begin position="418"/>
        <end position="439"/>
    </location>
</feature>
<accession>A0AAE0DK16</accession>
<protein>
    <recommendedName>
        <fullName evidence="11">Potassium channel domain-containing protein</fullName>
    </recommendedName>
</protein>
<keyword evidence="5 8" id="KW-0406">Ion transport</keyword>
<proteinExistence type="inferred from homology"/>
<feature type="domain" description="Potassium channel" evidence="11">
    <location>
        <begin position="368"/>
        <end position="443"/>
    </location>
</feature>
<dbReference type="GO" id="GO:0015271">
    <property type="term" value="F:outward rectifier potassium channel activity"/>
    <property type="evidence" value="ECO:0007669"/>
    <property type="project" value="TreeGrafter"/>
</dbReference>
<feature type="transmembrane region" description="Helical" evidence="10">
    <location>
        <begin position="263"/>
        <end position="286"/>
    </location>
</feature>
<dbReference type="GO" id="GO:0022841">
    <property type="term" value="F:potassium ion leak channel activity"/>
    <property type="evidence" value="ECO:0007669"/>
    <property type="project" value="TreeGrafter"/>
</dbReference>
<keyword evidence="7 8" id="KW-0407">Ion channel</keyword>
<feature type="transmembrane region" description="Helical" evidence="10">
    <location>
        <begin position="360"/>
        <end position="382"/>
    </location>
</feature>
<feature type="compositionally biased region" description="Polar residues" evidence="9">
    <location>
        <begin position="682"/>
        <end position="705"/>
    </location>
</feature>
<feature type="domain" description="Potassium channel" evidence="11">
    <location>
        <begin position="214"/>
        <end position="285"/>
    </location>
</feature>
<feature type="region of interest" description="Disordered" evidence="9">
    <location>
        <begin position="1"/>
        <end position="30"/>
    </location>
</feature>
<dbReference type="AlphaFoldDB" id="A0AAE0DK16"/>
<feature type="transmembrane region" description="Helical" evidence="10">
    <location>
        <begin position="207"/>
        <end position="228"/>
    </location>
</feature>
<feature type="compositionally biased region" description="Acidic residues" evidence="9">
    <location>
        <begin position="21"/>
        <end position="30"/>
    </location>
</feature>
<dbReference type="PRINTS" id="PR01333">
    <property type="entry name" value="2POREKCHANEL"/>
</dbReference>
<feature type="compositionally biased region" description="Basic and acidic residues" evidence="9">
    <location>
        <begin position="658"/>
        <end position="674"/>
    </location>
</feature>
<feature type="transmembrane region" description="Helical" evidence="10">
    <location>
        <begin position="94"/>
        <end position="117"/>
    </location>
</feature>
<evidence type="ECO:0000256" key="10">
    <source>
        <dbReference type="SAM" id="Phobius"/>
    </source>
</evidence>
<organism evidence="12 13">
    <name type="scientific">Lepraria neglecta</name>
    <dbReference type="NCBI Taxonomy" id="209136"/>
    <lineage>
        <taxon>Eukaryota</taxon>
        <taxon>Fungi</taxon>
        <taxon>Dikarya</taxon>
        <taxon>Ascomycota</taxon>
        <taxon>Pezizomycotina</taxon>
        <taxon>Lecanoromycetes</taxon>
        <taxon>OSLEUM clade</taxon>
        <taxon>Lecanoromycetidae</taxon>
        <taxon>Lecanorales</taxon>
        <taxon>Lecanorineae</taxon>
        <taxon>Stereocaulaceae</taxon>
        <taxon>Lepraria</taxon>
    </lineage>
</organism>
<evidence type="ECO:0000256" key="6">
    <source>
        <dbReference type="ARBA" id="ARBA00023136"/>
    </source>
</evidence>
<feature type="transmembrane region" description="Helical" evidence="10">
    <location>
        <begin position="164"/>
        <end position="187"/>
    </location>
</feature>